<dbReference type="EC" id="2.7.11.1" evidence="1"/>
<evidence type="ECO:0000256" key="4">
    <source>
        <dbReference type="PROSITE-ProRule" id="PRU10141"/>
    </source>
</evidence>
<dbReference type="PROSITE" id="PS00107">
    <property type="entry name" value="PROTEIN_KINASE_ATP"/>
    <property type="match status" value="1"/>
</dbReference>
<keyword evidence="7" id="KW-0808">Transferase</keyword>
<dbReference type="GO" id="GO:0004674">
    <property type="term" value="F:protein serine/threonine kinase activity"/>
    <property type="evidence" value="ECO:0007669"/>
    <property type="project" value="UniProtKB-EC"/>
</dbReference>
<evidence type="ECO:0000313" key="8">
    <source>
        <dbReference type="Proteomes" id="UP000536092"/>
    </source>
</evidence>
<evidence type="ECO:0000313" key="7">
    <source>
        <dbReference type="EMBL" id="NXO89848.1"/>
    </source>
</evidence>
<reference evidence="7 8" key="1">
    <citation type="submission" date="2019-09" db="EMBL/GenBank/DDBJ databases">
        <title>Bird 10,000 Genomes (B10K) Project - Family phase.</title>
        <authorList>
            <person name="Zhang G."/>
        </authorList>
    </citation>
    <scope>NUCLEOTIDE SEQUENCE [LARGE SCALE GENOMIC DNA]</scope>
    <source>
        <strain evidence="7">B10K-DU-002-20</strain>
        <tissue evidence="7">Muscle</tissue>
    </source>
</reference>
<dbReference type="PANTHER" id="PTHR45832:SF9">
    <property type="entry name" value="NON-SPECIFIC SERINE_THREONINE PROTEIN KINASE"/>
    <property type="match status" value="1"/>
</dbReference>
<keyword evidence="2 4" id="KW-0547">Nucleotide-binding</keyword>
<gene>
    <name evidence="7" type="primary">Pak4</name>
    <name evidence="7" type="ORF">CERBRA_R14121</name>
</gene>
<dbReference type="EMBL" id="VXBV01000945">
    <property type="protein sequence ID" value="NXO89848.1"/>
    <property type="molecule type" value="Genomic_DNA"/>
</dbReference>
<keyword evidence="3 4" id="KW-0067">ATP-binding</keyword>
<dbReference type="PROSITE" id="PS50011">
    <property type="entry name" value="PROTEIN_KINASE_DOM"/>
    <property type="match status" value="1"/>
</dbReference>
<feature type="non-terminal residue" evidence="7">
    <location>
        <position position="1"/>
    </location>
</feature>
<dbReference type="InterPro" id="IPR017441">
    <property type="entry name" value="Protein_kinase_ATP_BS"/>
</dbReference>
<dbReference type="Pfam" id="PF00069">
    <property type="entry name" value="Pkinase"/>
    <property type="match status" value="1"/>
</dbReference>
<dbReference type="InterPro" id="IPR011009">
    <property type="entry name" value="Kinase-like_dom_sf"/>
</dbReference>
<feature type="domain" description="Protein kinase" evidence="6">
    <location>
        <begin position="88"/>
        <end position="332"/>
    </location>
</feature>
<organism evidence="7 8">
    <name type="scientific">Certhia brachydactyla</name>
    <name type="common">short-toed tree-creeper</name>
    <dbReference type="NCBI Taxonomy" id="73330"/>
    <lineage>
        <taxon>Eukaryota</taxon>
        <taxon>Metazoa</taxon>
        <taxon>Chordata</taxon>
        <taxon>Craniata</taxon>
        <taxon>Vertebrata</taxon>
        <taxon>Euteleostomi</taxon>
        <taxon>Archelosauria</taxon>
        <taxon>Archosauria</taxon>
        <taxon>Dinosauria</taxon>
        <taxon>Saurischia</taxon>
        <taxon>Theropoda</taxon>
        <taxon>Coelurosauria</taxon>
        <taxon>Aves</taxon>
        <taxon>Neognathae</taxon>
        <taxon>Neoaves</taxon>
        <taxon>Telluraves</taxon>
        <taxon>Australaves</taxon>
        <taxon>Passeriformes</taxon>
        <taxon>Certhiidae</taxon>
        <taxon>Certhiinae</taxon>
        <taxon>Certhia</taxon>
    </lineage>
</organism>
<evidence type="ECO:0000256" key="2">
    <source>
        <dbReference type="ARBA" id="ARBA00022741"/>
    </source>
</evidence>
<dbReference type="Gene3D" id="3.30.200.20">
    <property type="entry name" value="Phosphorylase Kinase, domain 1"/>
    <property type="match status" value="1"/>
</dbReference>
<dbReference type="SUPFAM" id="SSF56112">
    <property type="entry name" value="Protein kinase-like (PK-like)"/>
    <property type="match status" value="1"/>
</dbReference>
<dbReference type="AlphaFoldDB" id="A0A7L1VY35"/>
<dbReference type="InterPro" id="IPR000719">
    <property type="entry name" value="Prot_kinase_dom"/>
</dbReference>
<proteinExistence type="predicted"/>
<protein>
    <recommendedName>
        <fullName evidence="1">non-specific serine/threonine protein kinase</fullName>
        <ecNumber evidence="1">2.7.11.1</ecNumber>
    </recommendedName>
</protein>
<dbReference type="PANTHER" id="PTHR45832">
    <property type="entry name" value="SERINE/THREONINE-PROTEIN KINASE SAMKA-RELATED-RELATED"/>
    <property type="match status" value="1"/>
</dbReference>
<feature type="binding site" evidence="4">
    <location>
        <position position="118"/>
    </location>
    <ligand>
        <name>ATP</name>
        <dbReference type="ChEBI" id="CHEBI:30616"/>
    </ligand>
</feature>
<dbReference type="Proteomes" id="UP000536092">
    <property type="component" value="Unassembled WGS sequence"/>
</dbReference>
<name>A0A7L1VY35_9PASS</name>
<evidence type="ECO:0000259" key="6">
    <source>
        <dbReference type="PROSITE" id="PS50011"/>
    </source>
</evidence>
<evidence type="ECO:0000256" key="5">
    <source>
        <dbReference type="SAM" id="MobiDB-lite"/>
    </source>
</evidence>
<feature type="non-terminal residue" evidence="7">
    <location>
        <position position="351"/>
    </location>
</feature>
<evidence type="ECO:0000256" key="1">
    <source>
        <dbReference type="ARBA" id="ARBA00012513"/>
    </source>
</evidence>
<dbReference type="InterPro" id="IPR051931">
    <property type="entry name" value="PAK3-like"/>
</dbReference>
<feature type="region of interest" description="Disordered" evidence="5">
    <location>
        <begin position="1"/>
        <end position="66"/>
    </location>
</feature>
<dbReference type="Gene3D" id="1.10.510.10">
    <property type="entry name" value="Transferase(Phosphotransferase) domain 1"/>
    <property type="match status" value="1"/>
</dbReference>
<dbReference type="OrthoDB" id="1022360at2759"/>
<keyword evidence="8" id="KW-1185">Reference proteome</keyword>
<feature type="compositionally biased region" description="Low complexity" evidence="5">
    <location>
        <begin position="54"/>
        <end position="63"/>
    </location>
</feature>
<accession>A0A7L1VY35</accession>
<evidence type="ECO:0000256" key="3">
    <source>
        <dbReference type="ARBA" id="ARBA00022840"/>
    </source>
</evidence>
<dbReference type="FunFam" id="1.10.510.10:FF:000073">
    <property type="entry name" value="Non-specific serine/threonine protein kinase"/>
    <property type="match status" value="1"/>
</dbReference>
<comment type="caution">
    <text evidence="7">The sequence shown here is derived from an EMBL/GenBank/DDBJ whole genome shotgun (WGS) entry which is preliminary data.</text>
</comment>
<keyword evidence="7" id="KW-0418">Kinase</keyword>
<dbReference type="GO" id="GO:0005524">
    <property type="term" value="F:ATP binding"/>
    <property type="evidence" value="ECO:0007669"/>
    <property type="project" value="UniProtKB-UniRule"/>
</dbReference>
<sequence>PSPLSPQAEHRPGRPQEVTPNGPVPVPGASHAPPARPKAPEPPPPAPEPPGPRVPGATPAGGPQRVSHEQFRAALQMVVDPGDPRTYLDNFIKIGEGSTGVVCIATVRGSGKLVAVKKMDLRKQQRRELLFNEVRGTGSLGDPLENLGDRLESLGDRLERGGDKVLSPLPRMSEEQIAAVCRSVLRALAVLHAQGVIHRDIKSDSILLTHDGRVKLSDFGFCAQVNKEVPRRKSLVGTPYWMAPELISRLPYGPEVDIWSLGVMVIEMVDGEPPYFNEPPLKAMKLIRDNLPPRLKNGHKVSPSLKGFLERMLVRDPAQRASAPELLRHPFLGVAGPPACIVPLMRQHRLR</sequence>
<feature type="compositionally biased region" description="Pro residues" evidence="5">
    <location>
        <begin position="34"/>
        <end position="53"/>
    </location>
</feature>